<evidence type="ECO:0000256" key="3">
    <source>
        <dbReference type="ARBA" id="ARBA00015991"/>
    </source>
</evidence>
<gene>
    <name evidence="7" type="primary">acyP</name>
    <name evidence="7" type="ORF">BG04_4522</name>
</gene>
<comment type="similarity">
    <text evidence="1 6">Belongs to the acylphosphatase family.</text>
</comment>
<dbReference type="SUPFAM" id="SSF54975">
    <property type="entry name" value="Acylphosphatase/BLUF domain-like"/>
    <property type="match status" value="1"/>
</dbReference>
<evidence type="ECO:0000256" key="6">
    <source>
        <dbReference type="RuleBase" id="RU004168"/>
    </source>
</evidence>
<evidence type="ECO:0000313" key="8">
    <source>
        <dbReference type="Proteomes" id="UP000031829"/>
    </source>
</evidence>
<comment type="catalytic activity">
    <reaction evidence="4 5">
        <text>an acyl phosphate + H2O = a carboxylate + phosphate + H(+)</text>
        <dbReference type="Rhea" id="RHEA:14965"/>
        <dbReference type="ChEBI" id="CHEBI:15377"/>
        <dbReference type="ChEBI" id="CHEBI:15378"/>
        <dbReference type="ChEBI" id="CHEBI:29067"/>
        <dbReference type="ChEBI" id="CHEBI:43474"/>
        <dbReference type="ChEBI" id="CHEBI:59918"/>
        <dbReference type="EC" id="3.6.1.7"/>
    </reaction>
</comment>
<evidence type="ECO:0000256" key="2">
    <source>
        <dbReference type="ARBA" id="ARBA00012150"/>
    </source>
</evidence>
<evidence type="ECO:0000256" key="5">
    <source>
        <dbReference type="PROSITE-ProRule" id="PRU00520"/>
    </source>
</evidence>
<dbReference type="Pfam" id="PF00708">
    <property type="entry name" value="Acylphosphatase"/>
    <property type="match status" value="1"/>
</dbReference>
<dbReference type="InterPro" id="IPR017968">
    <property type="entry name" value="Acylphosphatase_CS"/>
</dbReference>
<evidence type="ECO:0000256" key="4">
    <source>
        <dbReference type="ARBA" id="ARBA00047645"/>
    </source>
</evidence>
<feature type="active site" evidence="5">
    <location>
        <position position="37"/>
    </location>
</feature>
<dbReference type="InterPro" id="IPR001792">
    <property type="entry name" value="Acylphosphatase-like_dom"/>
</dbReference>
<organism evidence="7 8">
    <name type="scientific">Priestia megaterium (strain ATCC 14581 / DSM 32 / CCUG 1817 / JCM 2506 / NBRC 15308 / NCIMB 9376 / NCTC 10342 / NRRL B-14308 / VKM B-512 / Ford 19)</name>
    <name type="common">Bacillus megaterium</name>
    <dbReference type="NCBI Taxonomy" id="1348623"/>
    <lineage>
        <taxon>Bacteria</taxon>
        <taxon>Bacillati</taxon>
        <taxon>Bacillota</taxon>
        <taxon>Bacilli</taxon>
        <taxon>Bacillales</taxon>
        <taxon>Bacillaceae</taxon>
        <taxon>Priestia</taxon>
    </lineage>
</organism>
<evidence type="ECO:0000256" key="1">
    <source>
        <dbReference type="ARBA" id="ARBA00005614"/>
    </source>
</evidence>
<keyword evidence="5 7" id="KW-0378">Hydrolase</keyword>
<evidence type="ECO:0000313" key="7">
    <source>
        <dbReference type="EMBL" id="AJI20303.1"/>
    </source>
</evidence>
<protein>
    <recommendedName>
        <fullName evidence="3 5">acylphosphatase</fullName>
        <ecNumber evidence="2 5">3.6.1.7</ecNumber>
    </recommendedName>
</protein>
<dbReference type="PANTHER" id="PTHR47268">
    <property type="entry name" value="ACYLPHOSPHATASE"/>
    <property type="match status" value="1"/>
</dbReference>
<name>A0A0B6AI64_PRIM2</name>
<dbReference type="Proteomes" id="UP000031829">
    <property type="component" value="Chromosome"/>
</dbReference>
<reference evidence="7 8" key="1">
    <citation type="journal article" date="2015" name="Genome Announc.">
        <title>Complete genome sequences for 35 biothreat assay-relevant bacillus species.</title>
        <authorList>
            <person name="Johnson S.L."/>
            <person name="Daligault H.E."/>
            <person name="Davenport K.W."/>
            <person name="Jaissle J."/>
            <person name="Frey K.G."/>
            <person name="Ladner J.T."/>
            <person name="Broomall S.M."/>
            <person name="Bishop-Lilly K.A."/>
            <person name="Bruce D.C."/>
            <person name="Gibbons H.S."/>
            <person name="Coyne S.R."/>
            <person name="Lo C.C."/>
            <person name="Meincke L."/>
            <person name="Munk A.C."/>
            <person name="Koroleva G.I."/>
            <person name="Rosenzweig C.N."/>
            <person name="Palacios G.F."/>
            <person name="Redden C.L."/>
            <person name="Minogue T.D."/>
            <person name="Chain P.S."/>
        </authorList>
    </citation>
    <scope>NUCLEOTIDE SEQUENCE [LARGE SCALE GENOMIC DNA]</scope>
    <source>
        <strain evidence="8">ATCC 14581 / DSM 32 / JCM 2506 / NBRC 15308 / NCIMB 9376 / NCTC 10342 / NRRL B-14308 / VKM B-512</strain>
    </source>
</reference>
<dbReference type="PROSITE" id="PS51160">
    <property type="entry name" value="ACYLPHOSPHATASE_3"/>
    <property type="match status" value="1"/>
</dbReference>
<dbReference type="HOGENOM" id="CLU_141932_2_0_9"/>
<dbReference type="Gene3D" id="3.30.70.100">
    <property type="match status" value="1"/>
</dbReference>
<dbReference type="GO" id="GO:0003998">
    <property type="term" value="F:acylphosphatase activity"/>
    <property type="evidence" value="ECO:0007669"/>
    <property type="project" value="UniProtKB-EC"/>
</dbReference>
<dbReference type="KEGG" id="bmeg:BG04_4522"/>
<feature type="active site" evidence="5">
    <location>
        <position position="19"/>
    </location>
</feature>
<dbReference type="PANTHER" id="PTHR47268:SF4">
    <property type="entry name" value="ACYLPHOSPHATASE"/>
    <property type="match status" value="1"/>
</dbReference>
<dbReference type="AlphaFoldDB" id="A0A0B6AI64"/>
<dbReference type="PROSITE" id="PS00150">
    <property type="entry name" value="ACYLPHOSPHATASE_1"/>
    <property type="match status" value="1"/>
</dbReference>
<accession>A0A0B6AI64</accession>
<dbReference type="RefSeq" id="WP_013083031.1">
    <property type="nucleotide sequence ID" value="NZ_BCVB01000005.1"/>
</dbReference>
<sequence>MKKHVHMIVDGRVQGVGFRHYTQLKAMECSINGWVRNRDDQKVEIDAEGEESNIQKFIEEIKKGPSPFASVSNVEVKVVNTPSHTHSFRVKYS</sequence>
<dbReference type="GeneID" id="93642524"/>
<dbReference type="EC" id="3.6.1.7" evidence="2 5"/>
<proteinExistence type="inferred from homology"/>
<dbReference type="InterPro" id="IPR020456">
    <property type="entry name" value="Acylphosphatase"/>
</dbReference>
<dbReference type="InterPro" id="IPR036046">
    <property type="entry name" value="Acylphosphatase-like_dom_sf"/>
</dbReference>
<dbReference type="EMBL" id="CP009920">
    <property type="protein sequence ID" value="AJI20303.1"/>
    <property type="molecule type" value="Genomic_DNA"/>
</dbReference>